<comment type="caution">
    <text evidence="3">The sequence shown here is derived from an EMBL/GenBank/DDBJ whole genome shotgun (WGS) entry which is preliminary data.</text>
</comment>
<dbReference type="PANTHER" id="PTHR30160">
    <property type="entry name" value="TETRAACYLDISACCHARIDE 4'-KINASE-RELATED"/>
    <property type="match status" value="1"/>
</dbReference>
<keyword evidence="2" id="KW-0808">Transferase</keyword>
<accession>A0ABV5FHK4</accession>
<reference evidence="3 4" key="1">
    <citation type="submission" date="2024-09" db="EMBL/GenBank/DDBJ databases">
        <authorList>
            <person name="Sun Q."/>
            <person name="Mori K."/>
        </authorList>
    </citation>
    <scope>NUCLEOTIDE SEQUENCE [LARGE SCALE GENOMIC DNA]</scope>
    <source>
        <strain evidence="3 4">CECT 7908</strain>
    </source>
</reference>
<dbReference type="EMBL" id="JBHMEX010000013">
    <property type="protein sequence ID" value="MFB9063013.1"/>
    <property type="molecule type" value="Genomic_DNA"/>
</dbReference>
<evidence type="ECO:0000313" key="3">
    <source>
        <dbReference type="EMBL" id="MFB9063013.1"/>
    </source>
</evidence>
<proteinExistence type="predicted"/>
<gene>
    <name evidence="3" type="ORF">ACFFUQ_03200</name>
</gene>
<dbReference type="CDD" id="cd03789">
    <property type="entry name" value="GT9_LPS_heptosyltransferase"/>
    <property type="match status" value="1"/>
</dbReference>
<dbReference type="Proteomes" id="UP001589589">
    <property type="component" value="Unassembled WGS sequence"/>
</dbReference>
<organism evidence="3 4">
    <name type="scientific">Flavobacterium branchiarum</name>
    <dbReference type="NCBI Taxonomy" id="1114870"/>
    <lineage>
        <taxon>Bacteria</taxon>
        <taxon>Pseudomonadati</taxon>
        <taxon>Bacteroidota</taxon>
        <taxon>Flavobacteriia</taxon>
        <taxon>Flavobacteriales</taxon>
        <taxon>Flavobacteriaceae</taxon>
        <taxon>Flavobacterium</taxon>
    </lineage>
</organism>
<evidence type="ECO:0000256" key="2">
    <source>
        <dbReference type="ARBA" id="ARBA00022679"/>
    </source>
</evidence>
<dbReference type="Pfam" id="PF01075">
    <property type="entry name" value="Glyco_transf_9"/>
    <property type="match status" value="1"/>
</dbReference>
<evidence type="ECO:0000256" key="1">
    <source>
        <dbReference type="ARBA" id="ARBA00022676"/>
    </source>
</evidence>
<dbReference type="SUPFAM" id="SSF53756">
    <property type="entry name" value="UDP-Glycosyltransferase/glycogen phosphorylase"/>
    <property type="match status" value="1"/>
</dbReference>
<sequence>MKILVIQQKMIGDVLISSILCNNLRKAYPNAQIDYLVYSSTTPVLEGNTSIDNVILFEEKHRKSKKELLQLAFQIREEKYDLLIDAYSKLESWILVLFSNAKQKISYKKPGRNFLYTDNVPFEPFPKTNLGLAIERRLSLLEPLNLTINIDPIPKLFVSEEENKVAKELFNKHKVREDRKTVMISLIGSEKRKTYPLPLMSKIIDYIADNKDVNILFNYFPKQIEEAKIVFKNCKTSTQEKIYFDLLGDDLRSFIGIVNQCDLIIGNDGGAINMAKALNKPSFIIFSPWIEKKIWATFEDGIHHVSVHLKDYRTDLFEHKTEKTLKKESLLLYEEFKPDLFYDKLNSFLEQNLS</sequence>
<keyword evidence="1" id="KW-0328">Glycosyltransferase</keyword>
<dbReference type="Gene3D" id="3.40.50.2000">
    <property type="entry name" value="Glycogen Phosphorylase B"/>
    <property type="match status" value="2"/>
</dbReference>
<dbReference type="RefSeq" id="WP_290265806.1">
    <property type="nucleotide sequence ID" value="NZ_JAUFQQ010000005.1"/>
</dbReference>
<keyword evidence="4" id="KW-1185">Reference proteome</keyword>
<dbReference type="InterPro" id="IPR002201">
    <property type="entry name" value="Glyco_trans_9"/>
</dbReference>
<dbReference type="PANTHER" id="PTHR30160:SF7">
    <property type="entry name" value="ADP-HEPTOSE--LPS HEPTOSYLTRANSFERASE 2"/>
    <property type="match status" value="1"/>
</dbReference>
<dbReference type="InterPro" id="IPR051199">
    <property type="entry name" value="LPS_LOS_Heptosyltrfase"/>
</dbReference>
<protein>
    <submittedName>
        <fullName evidence="3">Glycosyltransferase family 9 protein</fullName>
    </submittedName>
</protein>
<evidence type="ECO:0000313" key="4">
    <source>
        <dbReference type="Proteomes" id="UP001589589"/>
    </source>
</evidence>
<name>A0ABV5FHK4_9FLAO</name>